<reference evidence="3" key="1">
    <citation type="journal article" date="2017" name="Proc. Natl. Acad. Sci. U.S.A.">
        <title>Comparative genomics uncovers the prolific and distinctive metabolic potential of the cyanobacterial genus Moorea.</title>
        <authorList>
            <person name="Leao T."/>
            <person name="Castelao G."/>
            <person name="Korobeynikov A."/>
            <person name="Monroe E.A."/>
            <person name="Podell S."/>
            <person name="Glukhov E."/>
            <person name="Allen E.E."/>
            <person name="Gerwick W.H."/>
            <person name="Gerwick L."/>
        </authorList>
    </citation>
    <scope>NUCLEOTIDE SEQUENCE</scope>
    <source>
        <strain evidence="3">JHB</strain>
    </source>
</reference>
<feature type="domain" description="Enoyl reductase (ER)" evidence="2">
    <location>
        <begin position="15"/>
        <end position="352"/>
    </location>
</feature>
<dbReference type="InterPro" id="IPR013149">
    <property type="entry name" value="ADH-like_C"/>
</dbReference>
<dbReference type="Gene3D" id="3.40.50.720">
    <property type="entry name" value="NAD(P)-binding Rossmann-like Domain"/>
    <property type="match status" value="1"/>
</dbReference>
<dbReference type="Pfam" id="PF08240">
    <property type="entry name" value="ADH_N"/>
    <property type="match status" value="1"/>
</dbReference>
<dbReference type="InterPro" id="IPR051603">
    <property type="entry name" value="Zinc-ADH_QOR/CCCR"/>
</dbReference>
<dbReference type="AlphaFoldDB" id="A0A1D9FU38"/>
<dbReference type="InterPro" id="IPR011032">
    <property type="entry name" value="GroES-like_sf"/>
</dbReference>
<dbReference type="Gene3D" id="3.90.180.10">
    <property type="entry name" value="Medium-chain alcohol dehydrogenases, catalytic domain"/>
    <property type="match status" value="1"/>
</dbReference>
<proteinExistence type="predicted"/>
<gene>
    <name evidence="3" type="ORF">BJP36_01620</name>
</gene>
<dbReference type="SUPFAM" id="SSF50129">
    <property type="entry name" value="GroES-like"/>
    <property type="match status" value="1"/>
</dbReference>
<reference evidence="3" key="2">
    <citation type="submission" date="2022-10" db="EMBL/GenBank/DDBJ databases">
        <authorList>
            <person name="Ngo T.-E."/>
        </authorList>
    </citation>
    <scope>NUCLEOTIDE SEQUENCE</scope>
    <source>
        <strain evidence="3">JHB</strain>
    </source>
</reference>
<dbReference type="InterPro" id="IPR036291">
    <property type="entry name" value="NAD(P)-bd_dom_sf"/>
</dbReference>
<dbReference type="InterPro" id="IPR020843">
    <property type="entry name" value="ER"/>
</dbReference>
<sequence>MMTQLMNAALLTGHGGADKLVYTQVAKPSPQAGEFLIQVGACSVNNTDLNTRTGWYTAEQEFEAVLQDTATTTIHSSTGWGQTAIQFPRIQGADIVGKVLEVGVDVDPKLLEQRVMVDPWIRAESSGSDRYVGSELNGGFAEYAVIPASNVYPIHSPLSNVELACFPCSYSTAENMVVKGGITATDTVLIMGASGGVGSALIQLCKLRGATVIAIASHSKQAFVQKLGADFVYDRNKNLNDSLDHHPITVYLDTVGGVYFSQLLKKLKVGGRYVSCGAIAGPLVQLDLRELIYKDLEMIGATRMEARVFQNLVNYINNNRLKPVVAKTFPLSQIHAAQKFFQSKSFCGKVVIALEQL</sequence>
<dbReference type="InterPro" id="IPR013154">
    <property type="entry name" value="ADH-like_N"/>
</dbReference>
<dbReference type="Pfam" id="PF00107">
    <property type="entry name" value="ADH_zinc_N"/>
    <property type="match status" value="1"/>
</dbReference>
<keyword evidence="1" id="KW-0521">NADP</keyword>
<dbReference type="SMART" id="SM00829">
    <property type="entry name" value="PKS_ER"/>
    <property type="match status" value="1"/>
</dbReference>
<name>A0A1D9FU38_MOOP1</name>
<dbReference type="PANTHER" id="PTHR44154:SF1">
    <property type="entry name" value="QUINONE OXIDOREDUCTASE"/>
    <property type="match status" value="1"/>
</dbReference>
<accession>A0A1D9FU38</accession>
<evidence type="ECO:0000313" key="3">
    <source>
        <dbReference type="EMBL" id="AOY78784.2"/>
    </source>
</evidence>
<dbReference type="CDD" id="cd08274">
    <property type="entry name" value="MDR9"/>
    <property type="match status" value="1"/>
</dbReference>
<dbReference type="PANTHER" id="PTHR44154">
    <property type="entry name" value="QUINONE OXIDOREDUCTASE"/>
    <property type="match status" value="1"/>
</dbReference>
<dbReference type="SUPFAM" id="SSF51735">
    <property type="entry name" value="NAD(P)-binding Rossmann-fold domains"/>
    <property type="match status" value="1"/>
</dbReference>
<evidence type="ECO:0000259" key="2">
    <source>
        <dbReference type="SMART" id="SM00829"/>
    </source>
</evidence>
<dbReference type="EMBL" id="CP017708">
    <property type="protein sequence ID" value="AOY78784.2"/>
    <property type="molecule type" value="Genomic_DNA"/>
</dbReference>
<dbReference type="Proteomes" id="UP000176944">
    <property type="component" value="Chromosome"/>
</dbReference>
<dbReference type="GO" id="GO:0016491">
    <property type="term" value="F:oxidoreductase activity"/>
    <property type="evidence" value="ECO:0007669"/>
    <property type="project" value="InterPro"/>
</dbReference>
<evidence type="ECO:0000256" key="1">
    <source>
        <dbReference type="ARBA" id="ARBA00022857"/>
    </source>
</evidence>
<protein>
    <submittedName>
        <fullName evidence="3">Alcohol dehydrogenase family protein</fullName>
    </submittedName>
</protein>
<organism evidence="3">
    <name type="scientific">Moorena producens (strain JHB)</name>
    <dbReference type="NCBI Taxonomy" id="1454205"/>
    <lineage>
        <taxon>Bacteria</taxon>
        <taxon>Bacillati</taxon>
        <taxon>Cyanobacteriota</taxon>
        <taxon>Cyanophyceae</taxon>
        <taxon>Coleofasciculales</taxon>
        <taxon>Coleofasciculaceae</taxon>
        <taxon>Moorena</taxon>
    </lineage>
</organism>